<keyword evidence="7" id="KW-0539">Nucleus</keyword>
<dbReference type="PANTHER" id="PTHR41391:SF1">
    <property type="entry name" value="RESTRICTION OF TELOMERE CAPPING PROTEIN 4"/>
    <property type="match status" value="1"/>
</dbReference>
<evidence type="ECO:0000313" key="10">
    <source>
        <dbReference type="EMBL" id="KAK8225829.1"/>
    </source>
</evidence>
<comment type="function">
    <text evidence="1">May be involved in a process influencing telomere capping.</text>
</comment>
<evidence type="ECO:0000256" key="7">
    <source>
        <dbReference type="ARBA" id="ARBA00023242"/>
    </source>
</evidence>
<keyword evidence="11" id="KW-1185">Reference proteome</keyword>
<dbReference type="InterPro" id="IPR039024">
    <property type="entry name" value="RTC4"/>
</dbReference>
<dbReference type="Pfam" id="PF14474">
    <property type="entry name" value="RTC4"/>
    <property type="match status" value="1"/>
</dbReference>
<evidence type="ECO:0000256" key="4">
    <source>
        <dbReference type="ARBA" id="ARBA00009461"/>
    </source>
</evidence>
<feature type="compositionally biased region" description="Polar residues" evidence="8">
    <location>
        <begin position="39"/>
        <end position="56"/>
    </location>
</feature>
<feature type="domain" description="Restriction of telomere capping protein 4 C-terminal" evidence="9">
    <location>
        <begin position="390"/>
        <end position="520"/>
    </location>
</feature>
<comment type="similarity">
    <text evidence="4">Belongs to the RTC4 family.</text>
</comment>
<feature type="compositionally biased region" description="Polar residues" evidence="8">
    <location>
        <begin position="127"/>
        <end position="144"/>
    </location>
</feature>
<feature type="compositionally biased region" description="Low complexity" evidence="8">
    <location>
        <begin position="278"/>
        <end position="291"/>
    </location>
</feature>
<dbReference type="EMBL" id="JBBWRZ010000011">
    <property type="protein sequence ID" value="KAK8225829.1"/>
    <property type="molecule type" value="Genomic_DNA"/>
</dbReference>
<evidence type="ECO:0000313" key="11">
    <source>
        <dbReference type="Proteomes" id="UP001492380"/>
    </source>
</evidence>
<evidence type="ECO:0000259" key="9">
    <source>
        <dbReference type="SMART" id="SM01312"/>
    </source>
</evidence>
<name>A0ABR1YCM9_9PEZI</name>
<accession>A0ABR1YCM9</accession>
<organism evidence="10 11">
    <name type="scientific">Phyllosticta capitalensis</name>
    <dbReference type="NCBI Taxonomy" id="121624"/>
    <lineage>
        <taxon>Eukaryota</taxon>
        <taxon>Fungi</taxon>
        <taxon>Dikarya</taxon>
        <taxon>Ascomycota</taxon>
        <taxon>Pezizomycotina</taxon>
        <taxon>Dothideomycetes</taxon>
        <taxon>Dothideomycetes incertae sedis</taxon>
        <taxon>Botryosphaeriales</taxon>
        <taxon>Phyllostictaceae</taxon>
        <taxon>Phyllosticta</taxon>
    </lineage>
</organism>
<protein>
    <recommendedName>
        <fullName evidence="5">Restriction of telomere capping protein 4</fullName>
    </recommendedName>
</protein>
<dbReference type="SMART" id="SM01312">
    <property type="entry name" value="RTC4"/>
    <property type="match status" value="1"/>
</dbReference>
<evidence type="ECO:0000256" key="1">
    <source>
        <dbReference type="ARBA" id="ARBA00002738"/>
    </source>
</evidence>
<evidence type="ECO:0000256" key="5">
    <source>
        <dbReference type="ARBA" id="ARBA00015162"/>
    </source>
</evidence>
<dbReference type="PANTHER" id="PTHR41391">
    <property type="entry name" value="RESTRICTION OF TELOMERE CAPPING PROTEIN 4"/>
    <property type="match status" value="1"/>
</dbReference>
<gene>
    <name evidence="10" type="ORF">HDK90DRAFT_68135</name>
</gene>
<reference evidence="10 11" key="1">
    <citation type="submission" date="2024-04" db="EMBL/GenBank/DDBJ databases">
        <title>Phyllosticta paracitricarpa is synonymous to the EU quarantine fungus P. citricarpa based on phylogenomic analyses.</title>
        <authorList>
            <consortium name="Lawrence Berkeley National Laboratory"/>
            <person name="Van Ingen-Buijs V.A."/>
            <person name="Van Westerhoven A.C."/>
            <person name="Haridas S."/>
            <person name="Skiadas P."/>
            <person name="Martin F."/>
            <person name="Groenewald J.Z."/>
            <person name="Crous P.W."/>
            <person name="Seidl M.F."/>
        </authorList>
    </citation>
    <scope>NUCLEOTIDE SEQUENCE [LARGE SCALE GENOMIC DNA]</scope>
    <source>
        <strain evidence="10 11">CBS 123374</strain>
    </source>
</reference>
<comment type="caution">
    <text evidence="10">The sequence shown here is derived from an EMBL/GenBank/DDBJ whole genome shotgun (WGS) entry which is preliminary data.</text>
</comment>
<feature type="compositionally biased region" description="Low complexity" evidence="8">
    <location>
        <begin position="191"/>
        <end position="203"/>
    </location>
</feature>
<comment type="subcellular location">
    <subcellularLocation>
        <location evidence="3">Cytoplasm</location>
    </subcellularLocation>
    <subcellularLocation>
        <location evidence="2">Nucleus</location>
    </subcellularLocation>
</comment>
<evidence type="ECO:0000256" key="8">
    <source>
        <dbReference type="SAM" id="MobiDB-lite"/>
    </source>
</evidence>
<feature type="compositionally biased region" description="Polar residues" evidence="8">
    <location>
        <begin position="256"/>
        <end position="270"/>
    </location>
</feature>
<feature type="region of interest" description="Disordered" evidence="8">
    <location>
        <begin position="1"/>
        <end position="291"/>
    </location>
</feature>
<feature type="region of interest" description="Disordered" evidence="8">
    <location>
        <begin position="524"/>
        <end position="549"/>
    </location>
</feature>
<feature type="compositionally biased region" description="Acidic residues" evidence="8">
    <location>
        <begin position="78"/>
        <end position="93"/>
    </location>
</feature>
<proteinExistence type="inferred from homology"/>
<evidence type="ECO:0000256" key="2">
    <source>
        <dbReference type="ARBA" id="ARBA00004123"/>
    </source>
</evidence>
<evidence type="ECO:0000256" key="3">
    <source>
        <dbReference type="ARBA" id="ARBA00004496"/>
    </source>
</evidence>
<dbReference type="Proteomes" id="UP001492380">
    <property type="component" value="Unassembled WGS sequence"/>
</dbReference>
<keyword evidence="6" id="KW-0963">Cytoplasm</keyword>
<dbReference type="InterPro" id="IPR028094">
    <property type="entry name" value="RTC4_C"/>
</dbReference>
<evidence type="ECO:0000256" key="6">
    <source>
        <dbReference type="ARBA" id="ARBA00022490"/>
    </source>
</evidence>
<sequence length="549" mass="59844">MTGVKPLLRVVGGRQTDAANNDNDSEAHAEEAASNNASTPQRSTESSRPAASNKKTTPPPPPQLSEAEIHASPKSTYSEDEESAVGQGEEEPSPEMKQKPNYSETVKVFAGQQLLRGPRRTSKGNETRTPQRSSGNRASPNSLKRSPPDTIMDGGGFDFEGPAKKSKNVYGIGARKKVEYPKSTNFHAKGKGAVNGKNGTSNDGDSDSDSKPASSRKPLSNTTNTHKLRSLESPKSTKKPKAKLHIIGNPDPLDVPTSSFASNGVSPARSTKSERSPNSDLSSPPSSAQLEQEALDLELDNETRNANGNYDQPVECPMCGRPVDAEELSSWQWRVGRAGKTMRIGDQMAFCESHKMTEAQQEYAARSYPEIDFSALPARIERFRADLLAILQDTRPSHFRMATGDAAARGQLRNLVTAHERDQLGGMSVGYYGPRGRRVMERWVTTHLADTVRERAAADRLIAFKTPAGFMQEVLVPELATWLIMEDCRRDTADGEETGEARAREILQESGPVGDIVNRVVEGEPIERGGPLDVQMEWKNGDDDGGDEY</sequence>